<evidence type="ECO:0000256" key="3">
    <source>
        <dbReference type="ARBA" id="ARBA00022525"/>
    </source>
</evidence>
<name>A0A9W6UCL7_9STRA</name>
<dbReference type="SUPFAM" id="SSF52540">
    <property type="entry name" value="P-loop containing nucleoside triphosphate hydrolases"/>
    <property type="match status" value="1"/>
</dbReference>
<dbReference type="OrthoDB" id="88815at2759"/>
<keyword evidence="6" id="KW-1185">Reference proteome</keyword>
<evidence type="ECO:0000259" key="4">
    <source>
        <dbReference type="Pfam" id="PF20147"/>
    </source>
</evidence>
<dbReference type="AlphaFoldDB" id="A0A9W6UCL7"/>
<comment type="caution">
    <text evidence="5">The sequence shown here is derived from an EMBL/GenBank/DDBJ whole genome shotgun (WGS) entry which is preliminary data.</text>
</comment>
<dbReference type="EMBL" id="BSXW01000796">
    <property type="protein sequence ID" value="GMF29765.1"/>
    <property type="molecule type" value="Genomic_DNA"/>
</dbReference>
<reference evidence="5" key="1">
    <citation type="submission" date="2023-04" db="EMBL/GenBank/DDBJ databases">
        <title>Phytophthora lilii NBRC 32176.</title>
        <authorList>
            <person name="Ichikawa N."/>
            <person name="Sato H."/>
            <person name="Tonouchi N."/>
        </authorList>
    </citation>
    <scope>NUCLEOTIDE SEQUENCE</scope>
    <source>
        <strain evidence="5">NBRC 32176</strain>
    </source>
</reference>
<dbReference type="GO" id="GO:0043657">
    <property type="term" value="C:host cell"/>
    <property type="evidence" value="ECO:0007669"/>
    <property type="project" value="UniProtKB-SubCell"/>
</dbReference>
<evidence type="ECO:0000313" key="6">
    <source>
        <dbReference type="Proteomes" id="UP001165083"/>
    </source>
</evidence>
<evidence type="ECO:0000313" key="5">
    <source>
        <dbReference type="EMBL" id="GMF29765.1"/>
    </source>
</evidence>
<proteinExistence type="predicted"/>
<dbReference type="Pfam" id="PF20147">
    <property type="entry name" value="Crinkler"/>
    <property type="match status" value="1"/>
</dbReference>
<dbReference type="InterPro" id="IPR045379">
    <property type="entry name" value="Crinkler_N"/>
</dbReference>
<dbReference type="InterPro" id="IPR027417">
    <property type="entry name" value="P-loop_NTPase"/>
</dbReference>
<organism evidence="5 6">
    <name type="scientific">Phytophthora lilii</name>
    <dbReference type="NCBI Taxonomy" id="2077276"/>
    <lineage>
        <taxon>Eukaryota</taxon>
        <taxon>Sar</taxon>
        <taxon>Stramenopiles</taxon>
        <taxon>Oomycota</taxon>
        <taxon>Peronosporomycetes</taxon>
        <taxon>Peronosporales</taxon>
        <taxon>Peronosporaceae</taxon>
        <taxon>Phytophthora</taxon>
    </lineage>
</organism>
<keyword evidence="3" id="KW-0964">Secreted</keyword>
<feature type="domain" description="Crinkler effector protein N-terminal" evidence="4">
    <location>
        <begin position="1"/>
        <end position="119"/>
    </location>
</feature>
<evidence type="ECO:0000256" key="2">
    <source>
        <dbReference type="ARBA" id="ARBA00004613"/>
    </source>
</evidence>
<evidence type="ECO:0000256" key="1">
    <source>
        <dbReference type="ARBA" id="ARBA00004340"/>
    </source>
</evidence>
<dbReference type="GO" id="GO:0005576">
    <property type="term" value="C:extracellular region"/>
    <property type="evidence" value="ECO:0007669"/>
    <property type="project" value="UniProtKB-SubCell"/>
</dbReference>
<accession>A0A9W6UCL7</accession>
<comment type="subcellular location">
    <subcellularLocation>
        <location evidence="1">Host cell</location>
    </subcellularLocation>
    <subcellularLocation>
        <location evidence="2">Secreted</location>
    </subcellularLocation>
</comment>
<gene>
    <name evidence="5" type="ORF">Plil01_001265700</name>
</gene>
<dbReference type="Proteomes" id="UP001165083">
    <property type="component" value="Unassembled WGS sequence"/>
</dbReference>
<protein>
    <submittedName>
        <fullName evidence="5">Unnamed protein product</fullName>
    </submittedName>
</protein>
<sequence length="629" mass="71210">MRLYYAIVGVAVSAFHVLIDDTEPVSALKDAIKTKKPNDIERVDADKLQLFLAKKDKGRGPWVTQLEALNGVSDTRDYNGLRFPDTELRSVGLASDQVGGEVSDEERAAGQGPVHVLVVVSEDKKRKRSAGLDVETAQELKQIDFDEFLEECPVKGPLPTEGDFLQLFEWNDQDCGKVKDIETIGDIVRFTGSRFFVRKEVLCILENFKRFIEGFDRGDLNKQFVLVGSPGTGKSCILALLCFYIAVTTEQPVLWFRAVKGGREALTIRLFYKKKYYQWDDDTFDVYDRVYKEMKSLTNGFFWPCLDGFSQDSIYHSNPGHLVNFTLLATSTQFDLKNEATGLITLCLTPYWKQEDLELLARAFKEPTDAAGRYFVSGGCLRDFLNADARELVAFALTKVKNPDHAKLLLTSLGPTSDDQIDRLRMRGVKDVGNSTCYVKPSTWKPVTNSLFVLRHLTMFLEPTIFEELVGIARGMKDDRLEGVALEGYFHALVRGGQPLLIDYCTYDNVNRKNIKEAEWRAIMDKDKGEISFPPTSKIEWSGEGIDDCVEVMKRWSADLLIADYWIPADSLCETIGAVTKCKFRNENESRICFLQLTKAKKHKFDAGILWRLAQPFVGKAKMCYIALM</sequence>